<evidence type="ECO:0000313" key="7">
    <source>
        <dbReference type="Proteomes" id="UP000229847"/>
    </source>
</evidence>
<evidence type="ECO:0000256" key="5">
    <source>
        <dbReference type="ARBA" id="ARBA00023277"/>
    </source>
</evidence>
<dbReference type="InterPro" id="IPR011330">
    <property type="entry name" value="Glyco_hydro/deAcase_b/a-brl"/>
</dbReference>
<evidence type="ECO:0000256" key="3">
    <source>
        <dbReference type="ARBA" id="ARBA00022801"/>
    </source>
</evidence>
<evidence type="ECO:0008006" key="8">
    <source>
        <dbReference type="Google" id="ProtNLM"/>
    </source>
</evidence>
<dbReference type="CDD" id="cd10802">
    <property type="entry name" value="YdjC_TTHB029_like"/>
    <property type="match status" value="1"/>
</dbReference>
<name>A0A2H0BIZ2_9BACT</name>
<gene>
    <name evidence="6" type="ORF">COX03_02285</name>
</gene>
<dbReference type="GO" id="GO:0019213">
    <property type="term" value="F:deacetylase activity"/>
    <property type="evidence" value="ECO:0007669"/>
    <property type="project" value="TreeGrafter"/>
</dbReference>
<reference evidence="6 7" key="1">
    <citation type="submission" date="2017-09" db="EMBL/GenBank/DDBJ databases">
        <title>Depth-based differentiation of microbial function through sediment-hosted aquifers and enrichment of novel symbionts in the deep terrestrial subsurface.</title>
        <authorList>
            <person name="Probst A.J."/>
            <person name="Ladd B."/>
            <person name="Jarett J.K."/>
            <person name="Geller-Mcgrath D.E."/>
            <person name="Sieber C.M."/>
            <person name="Emerson J.B."/>
            <person name="Anantharaman K."/>
            <person name="Thomas B.C."/>
            <person name="Malmstrom R."/>
            <person name="Stieglmeier M."/>
            <person name="Klingl A."/>
            <person name="Woyke T."/>
            <person name="Ryan C.M."/>
            <person name="Banfield J.F."/>
        </authorList>
    </citation>
    <scope>NUCLEOTIDE SEQUENCE [LARGE SCALE GENOMIC DNA]</scope>
    <source>
        <strain evidence="6">CG22_combo_CG10-13_8_21_14_all_39_10</strain>
    </source>
</reference>
<keyword evidence="3" id="KW-0378">Hydrolase</keyword>
<dbReference type="PANTHER" id="PTHR31609:SF1">
    <property type="entry name" value="CARBOHYDRATE DEACETYLASE"/>
    <property type="match status" value="1"/>
</dbReference>
<protein>
    <recommendedName>
        <fullName evidence="8">ChbG/HpnK family deacetylase</fullName>
    </recommendedName>
</protein>
<dbReference type="InterPro" id="IPR006879">
    <property type="entry name" value="YdjC-like"/>
</dbReference>
<evidence type="ECO:0000256" key="4">
    <source>
        <dbReference type="ARBA" id="ARBA00022842"/>
    </source>
</evidence>
<comment type="caution">
    <text evidence="6">The sequence shown here is derived from an EMBL/GenBank/DDBJ whole genome shotgun (WGS) entry which is preliminary data.</text>
</comment>
<proteinExistence type="predicted"/>
<comment type="cofactor">
    <cofactor evidence="1">
        <name>Mg(2+)</name>
        <dbReference type="ChEBI" id="CHEBI:18420"/>
    </cofactor>
</comment>
<evidence type="ECO:0000256" key="2">
    <source>
        <dbReference type="ARBA" id="ARBA00022723"/>
    </source>
</evidence>
<keyword evidence="4" id="KW-0460">Magnesium</keyword>
<dbReference type="Gene3D" id="3.20.20.370">
    <property type="entry name" value="Glycoside hydrolase/deacetylase"/>
    <property type="match status" value="1"/>
</dbReference>
<dbReference type="Proteomes" id="UP000229847">
    <property type="component" value="Unassembled WGS sequence"/>
</dbReference>
<dbReference type="GO" id="GO:0046872">
    <property type="term" value="F:metal ion binding"/>
    <property type="evidence" value="ECO:0007669"/>
    <property type="project" value="UniProtKB-KW"/>
</dbReference>
<evidence type="ECO:0000313" key="6">
    <source>
        <dbReference type="EMBL" id="PIP57584.1"/>
    </source>
</evidence>
<keyword evidence="5" id="KW-0119">Carbohydrate metabolism</keyword>
<dbReference type="PANTHER" id="PTHR31609">
    <property type="entry name" value="YDJC DEACETYLASE FAMILY MEMBER"/>
    <property type="match status" value="1"/>
</dbReference>
<evidence type="ECO:0000256" key="1">
    <source>
        <dbReference type="ARBA" id="ARBA00001946"/>
    </source>
</evidence>
<dbReference type="GO" id="GO:0005975">
    <property type="term" value="P:carbohydrate metabolic process"/>
    <property type="evidence" value="ECO:0007669"/>
    <property type="project" value="InterPro"/>
</dbReference>
<dbReference type="SUPFAM" id="SSF88713">
    <property type="entry name" value="Glycoside hydrolase/deacetylase"/>
    <property type="match status" value="1"/>
</dbReference>
<sequence length="298" mass="34302">MMKSKILSELGFSDEARVLLLNHDDLGMNYGSNIAFQELLNEGTVKSGSVMVPCPWFPHFIELYIKNRNFSVGVHLTLTSEWGNYRWKPLSTVDVSSGLIDSDGYFWKNRQLLRQHLNKQAAEVEFRAQIDRALDSGIDVTHLDCHMGVGLVPELIDIYLKLGNEYKVPVLLPKSIIAVKKLYKIDDVNDDFYTDLVAELEVTRYPLVDNFTITPCFPAKEAEKGYENLLLNIPHGVTFFSLHPNTSDSIKLIDPVMYHARIDEYRLFSKIFNENWLSMHGIKVISFKEIRNMLRKKQ</sequence>
<dbReference type="AlphaFoldDB" id="A0A2H0BIZ2"/>
<dbReference type="Pfam" id="PF04794">
    <property type="entry name" value="YdjC"/>
    <property type="match status" value="1"/>
</dbReference>
<dbReference type="EMBL" id="PCSW01000069">
    <property type="protein sequence ID" value="PIP57584.1"/>
    <property type="molecule type" value="Genomic_DNA"/>
</dbReference>
<accession>A0A2H0BIZ2</accession>
<organism evidence="6 7">
    <name type="scientific">Candidatus Woesebacteria bacterium CG22_combo_CG10-13_8_21_14_all_39_10</name>
    <dbReference type="NCBI Taxonomy" id="1975059"/>
    <lineage>
        <taxon>Bacteria</taxon>
        <taxon>Candidatus Woeseibacteriota</taxon>
    </lineage>
</organism>
<keyword evidence="2" id="KW-0479">Metal-binding</keyword>
<dbReference type="GO" id="GO:0016787">
    <property type="term" value="F:hydrolase activity"/>
    <property type="evidence" value="ECO:0007669"/>
    <property type="project" value="UniProtKB-KW"/>
</dbReference>